<evidence type="ECO:0000313" key="4">
    <source>
        <dbReference type="Proteomes" id="UP000436088"/>
    </source>
</evidence>
<dbReference type="InterPro" id="IPR023346">
    <property type="entry name" value="Lysozyme-like_dom_sf"/>
</dbReference>
<dbReference type="GO" id="GO:0016998">
    <property type="term" value="P:cell wall macromolecule catabolic process"/>
    <property type="evidence" value="ECO:0007669"/>
    <property type="project" value="InterPro"/>
</dbReference>
<dbReference type="InterPro" id="IPR000726">
    <property type="entry name" value="Glyco_hydro_19_cat"/>
</dbReference>
<dbReference type="GO" id="GO:0003743">
    <property type="term" value="F:translation initiation factor activity"/>
    <property type="evidence" value="ECO:0007669"/>
    <property type="project" value="UniProtKB-KW"/>
</dbReference>
<name>A0A6A2ZG80_HIBSY</name>
<keyword evidence="3" id="KW-0648">Protein biosynthesis</keyword>
<evidence type="ECO:0000313" key="3">
    <source>
        <dbReference type="EMBL" id="KAE8690713.1"/>
    </source>
</evidence>
<dbReference type="GO" id="GO:0006032">
    <property type="term" value="P:chitin catabolic process"/>
    <property type="evidence" value="ECO:0007669"/>
    <property type="project" value="InterPro"/>
</dbReference>
<keyword evidence="1" id="KW-0175">Coiled coil</keyword>
<dbReference type="InterPro" id="IPR004320">
    <property type="entry name" value="BPS1_pln"/>
</dbReference>
<comment type="caution">
    <text evidence="3">The sequence shown here is derived from an EMBL/GenBank/DDBJ whole genome shotgun (WGS) entry which is preliminary data.</text>
</comment>
<dbReference type="GO" id="GO:0048367">
    <property type="term" value="P:shoot system development"/>
    <property type="evidence" value="ECO:0007669"/>
    <property type="project" value="InterPro"/>
</dbReference>
<sequence length="481" mass="53456">MYSRTSIDLSQKTRAEMEHLNGVKKYLTSRKAVMKVLNNLKQMETKFITSCFDNGIDDGDVISMLRQVEEVTIRVVKSFLSFISGSEAESKSSRCSLVSKLIQNKRVGSEEGRKTMKLQRPKMHCTPSLNLAIPSTLSTLPSRQHPIASQIDENLNRLRAPQSASTSSSVGDKLNCLQDLYDYVDMFLQLPLSQQDLAQEPQRKLVDEPLDGSLLLLDVCGTAKDALQQTKASQAESLLSFISGPEAESLLSFISGPEAELKSSRWSLVSKLIHQKRVMCEEAEQKTKEIANAEAALRSFIKSGNMKHVESVQNELQNTEMCIQDLEEGLESFFRRLIKARVTVLNILNQTMALVWHVTSIRAMLSSLPLVLTLASPRPGQNPPSSYCQPNPAYPCAPAGQYFGKGPMQLSWNYNNGQCGRAIGVDLLHNPDLLETDATICFKSAFWFWMAAQPPKPSCHNVIVGAWQWLGCTGAGPDWVQ</sequence>
<keyword evidence="4" id="KW-1185">Reference proteome</keyword>
<dbReference type="GO" id="GO:0048364">
    <property type="term" value="P:root development"/>
    <property type="evidence" value="ECO:0007669"/>
    <property type="project" value="InterPro"/>
</dbReference>
<accession>A0A6A2ZG80</accession>
<gene>
    <name evidence="3" type="ORF">F3Y22_tig00110893pilonHSYRG00359</name>
</gene>
<feature type="coiled-coil region" evidence="1">
    <location>
        <begin position="276"/>
        <end position="329"/>
    </location>
</feature>
<dbReference type="Pfam" id="PF03087">
    <property type="entry name" value="BPS1"/>
    <property type="match status" value="3"/>
</dbReference>
<dbReference type="Pfam" id="PF00182">
    <property type="entry name" value="Glyco_hydro_19"/>
    <property type="match status" value="1"/>
</dbReference>
<proteinExistence type="predicted"/>
<dbReference type="PANTHER" id="PTHR33070">
    <property type="entry name" value="OS06G0725500 PROTEIN"/>
    <property type="match status" value="1"/>
</dbReference>
<protein>
    <submittedName>
        <fullName evidence="3">Eukaryotic translation initiation factor 3 subunit A</fullName>
    </submittedName>
</protein>
<dbReference type="GO" id="GO:0004568">
    <property type="term" value="F:chitinase activity"/>
    <property type="evidence" value="ECO:0007669"/>
    <property type="project" value="InterPro"/>
</dbReference>
<feature type="domain" description="Glycoside hydrolase family 19 catalytic" evidence="2">
    <location>
        <begin position="381"/>
        <end position="468"/>
    </location>
</feature>
<keyword evidence="3" id="KW-0396">Initiation factor</keyword>
<dbReference type="Proteomes" id="UP000436088">
    <property type="component" value="Unassembled WGS sequence"/>
</dbReference>
<dbReference type="SUPFAM" id="SSF53955">
    <property type="entry name" value="Lysozyme-like"/>
    <property type="match status" value="1"/>
</dbReference>
<dbReference type="CDD" id="cd00325">
    <property type="entry name" value="chitinase_GH19"/>
    <property type="match status" value="1"/>
</dbReference>
<dbReference type="PANTHER" id="PTHR33070:SF129">
    <property type="entry name" value="DUF241 DOMAIN PROTEIN"/>
    <property type="match status" value="1"/>
</dbReference>
<evidence type="ECO:0000256" key="1">
    <source>
        <dbReference type="SAM" id="Coils"/>
    </source>
</evidence>
<evidence type="ECO:0000259" key="2">
    <source>
        <dbReference type="Pfam" id="PF00182"/>
    </source>
</evidence>
<organism evidence="3 4">
    <name type="scientific">Hibiscus syriacus</name>
    <name type="common">Rose of Sharon</name>
    <dbReference type="NCBI Taxonomy" id="106335"/>
    <lineage>
        <taxon>Eukaryota</taxon>
        <taxon>Viridiplantae</taxon>
        <taxon>Streptophyta</taxon>
        <taxon>Embryophyta</taxon>
        <taxon>Tracheophyta</taxon>
        <taxon>Spermatophyta</taxon>
        <taxon>Magnoliopsida</taxon>
        <taxon>eudicotyledons</taxon>
        <taxon>Gunneridae</taxon>
        <taxon>Pentapetalae</taxon>
        <taxon>rosids</taxon>
        <taxon>malvids</taxon>
        <taxon>Malvales</taxon>
        <taxon>Malvaceae</taxon>
        <taxon>Malvoideae</taxon>
        <taxon>Hibiscus</taxon>
    </lineage>
</organism>
<dbReference type="EMBL" id="VEPZ02001150">
    <property type="protein sequence ID" value="KAE8690713.1"/>
    <property type="molecule type" value="Genomic_DNA"/>
</dbReference>
<dbReference type="AlphaFoldDB" id="A0A6A2ZG80"/>
<dbReference type="Gene3D" id="1.10.530.10">
    <property type="match status" value="1"/>
</dbReference>
<reference evidence="3" key="1">
    <citation type="submission" date="2019-09" db="EMBL/GenBank/DDBJ databases">
        <title>Draft genome information of white flower Hibiscus syriacus.</title>
        <authorList>
            <person name="Kim Y.-M."/>
        </authorList>
    </citation>
    <scope>NUCLEOTIDE SEQUENCE [LARGE SCALE GENOMIC DNA]</scope>
    <source>
        <strain evidence="3">YM2019G1</strain>
    </source>
</reference>